<evidence type="ECO:0000259" key="4">
    <source>
        <dbReference type="PROSITE" id="PS51724"/>
    </source>
</evidence>
<dbReference type="Gene3D" id="3.30.70.2390">
    <property type="match status" value="1"/>
</dbReference>
<dbReference type="KEGG" id="dto:TOL2_C22650"/>
<dbReference type="Pfam" id="PF13181">
    <property type="entry name" value="TPR_8"/>
    <property type="match status" value="1"/>
</dbReference>
<dbReference type="GO" id="GO:0042834">
    <property type="term" value="F:peptidoglycan binding"/>
    <property type="evidence" value="ECO:0007669"/>
    <property type="project" value="InterPro"/>
</dbReference>
<dbReference type="InterPro" id="IPR027381">
    <property type="entry name" value="LytR/CpsA/Psr_C"/>
</dbReference>
<name>K0NGQ9_DESTT</name>
<feature type="domain" description="SPOR" evidence="4">
    <location>
        <begin position="252"/>
        <end position="331"/>
    </location>
</feature>
<dbReference type="HOGENOM" id="CLU_592809_0_0_7"/>
<dbReference type="InterPro" id="IPR051685">
    <property type="entry name" value="Ycf3/AcsC/BcsC/TPR_MFPF"/>
</dbReference>
<dbReference type="Pfam" id="PF13399">
    <property type="entry name" value="LytR_C"/>
    <property type="match status" value="1"/>
</dbReference>
<dbReference type="Pfam" id="PF05036">
    <property type="entry name" value="SPOR"/>
    <property type="match status" value="1"/>
</dbReference>
<dbReference type="Gene3D" id="3.30.70.1070">
    <property type="entry name" value="Sporulation related repeat"/>
    <property type="match status" value="1"/>
</dbReference>
<dbReference type="InterPro" id="IPR036680">
    <property type="entry name" value="SPOR-like_sf"/>
</dbReference>
<keyword evidence="1" id="KW-0677">Repeat</keyword>
<dbReference type="Gene3D" id="1.25.40.10">
    <property type="entry name" value="Tetratricopeptide repeat domain"/>
    <property type="match status" value="1"/>
</dbReference>
<dbReference type="PANTHER" id="PTHR44943">
    <property type="entry name" value="CELLULOSE SYNTHASE OPERON PROTEIN C"/>
    <property type="match status" value="1"/>
</dbReference>
<evidence type="ECO:0000313" key="6">
    <source>
        <dbReference type="Proteomes" id="UP000007347"/>
    </source>
</evidence>
<sequence>MMMINLNTGEQKMVIRNQMSKLFMGCLLFFCCFFSLSGCAAMKNWFSFVTDSNMFKTVDQLDEKDFKQFISTVKPVTDYAENQYKLARHFQKQNQHEIAVEEFIKVLKTDPEFYNAYNALGVSYDFLKQHDSAIEAYHNALKINPELDYVYNNIGYSNLLKQNFKAALKAFEKAIAINSENKIYQNNLALAQAKLGQDYSFTADSYTPEKQDILTSTLDTKQVTRKKTTEITDRLGDRQLETSPFEKPVEIKIETNYYAVQLGVYYDVNAAIKVLKKAIKKGYDRPYITKIEKNKPYYRVRFGKYQTRAEAEVVASQNLDKVGKPSLTVIETYPIDVFYTENEHLNRDSLNHGRLNHGRLNIEVLNGNGIYRMAKRVSIYFEQKGFNVGVPLNANHFNHPSTRIYYAPGYYKDAQKMAQDIPGFKIAGEFVESANLKANIRLLLGKDISLFNAELKKRLNI</sequence>
<dbReference type="EMBL" id="FO203503">
    <property type="protein sequence ID" value="CCK80426.1"/>
    <property type="molecule type" value="Genomic_DNA"/>
</dbReference>
<evidence type="ECO:0000256" key="3">
    <source>
        <dbReference type="PROSITE-ProRule" id="PRU00339"/>
    </source>
</evidence>
<reference evidence="5 6" key="1">
    <citation type="journal article" date="2013" name="Environ. Microbiol.">
        <title>Complete genome, catabolic sub-proteomes and key-metabolites of Desulfobacula toluolica Tol2, a marine, aromatic compound-degrading, sulfate-reducing bacterium.</title>
        <authorList>
            <person name="Wohlbrand L."/>
            <person name="Jacob J.H."/>
            <person name="Kube M."/>
            <person name="Mussmann M."/>
            <person name="Jarling R."/>
            <person name="Beck A."/>
            <person name="Amann R."/>
            <person name="Wilkes H."/>
            <person name="Reinhardt R."/>
            <person name="Rabus R."/>
        </authorList>
    </citation>
    <scope>NUCLEOTIDE SEQUENCE [LARGE SCALE GENOMIC DNA]</scope>
    <source>
        <strain evidence="6">DSM 7467 / Tol2</strain>
    </source>
</reference>
<keyword evidence="6" id="KW-1185">Reference proteome</keyword>
<accession>K0NGQ9</accession>
<dbReference type="PROSITE" id="PS51724">
    <property type="entry name" value="SPOR"/>
    <property type="match status" value="1"/>
</dbReference>
<keyword evidence="2 3" id="KW-0802">TPR repeat</keyword>
<dbReference type="InterPro" id="IPR011990">
    <property type="entry name" value="TPR-like_helical_dom_sf"/>
</dbReference>
<dbReference type="SUPFAM" id="SSF48452">
    <property type="entry name" value="TPR-like"/>
    <property type="match status" value="1"/>
</dbReference>
<protein>
    <submittedName>
        <fullName evidence="5">Tetratricopeptide repeat protein</fullName>
    </submittedName>
</protein>
<dbReference type="Proteomes" id="UP000007347">
    <property type="component" value="Chromosome"/>
</dbReference>
<evidence type="ECO:0000256" key="1">
    <source>
        <dbReference type="ARBA" id="ARBA00022737"/>
    </source>
</evidence>
<dbReference type="PROSITE" id="PS50005">
    <property type="entry name" value="TPR"/>
    <property type="match status" value="3"/>
</dbReference>
<gene>
    <name evidence="5" type="ordered locus">TOL2_C22650</name>
</gene>
<feature type="repeat" description="TPR" evidence="3">
    <location>
        <begin position="148"/>
        <end position="181"/>
    </location>
</feature>
<dbReference type="SMART" id="SM00028">
    <property type="entry name" value="TPR"/>
    <property type="match status" value="3"/>
</dbReference>
<feature type="repeat" description="TPR" evidence="3">
    <location>
        <begin position="80"/>
        <end position="113"/>
    </location>
</feature>
<evidence type="ECO:0000313" key="5">
    <source>
        <dbReference type="EMBL" id="CCK80426.1"/>
    </source>
</evidence>
<organism evidence="5 6">
    <name type="scientific">Desulfobacula toluolica (strain DSM 7467 / Tol2)</name>
    <dbReference type="NCBI Taxonomy" id="651182"/>
    <lineage>
        <taxon>Bacteria</taxon>
        <taxon>Pseudomonadati</taxon>
        <taxon>Thermodesulfobacteriota</taxon>
        <taxon>Desulfobacteria</taxon>
        <taxon>Desulfobacterales</taxon>
        <taxon>Desulfobacteraceae</taxon>
        <taxon>Desulfobacula</taxon>
    </lineage>
</organism>
<dbReference type="InterPro" id="IPR019734">
    <property type="entry name" value="TPR_rpt"/>
</dbReference>
<dbReference type="AlphaFoldDB" id="K0NGQ9"/>
<dbReference type="PROSITE" id="PS50293">
    <property type="entry name" value="TPR_REGION"/>
    <property type="match status" value="1"/>
</dbReference>
<dbReference type="Pfam" id="PF00515">
    <property type="entry name" value="TPR_1"/>
    <property type="match status" value="1"/>
</dbReference>
<dbReference type="PANTHER" id="PTHR44943:SF8">
    <property type="entry name" value="TPR REPEAT-CONTAINING PROTEIN MJ0263"/>
    <property type="match status" value="1"/>
</dbReference>
<dbReference type="InterPro" id="IPR007730">
    <property type="entry name" value="SPOR-like_dom"/>
</dbReference>
<dbReference type="STRING" id="651182.TOL2_C22650"/>
<proteinExistence type="predicted"/>
<feature type="repeat" description="TPR" evidence="3">
    <location>
        <begin position="114"/>
        <end position="147"/>
    </location>
</feature>
<evidence type="ECO:0000256" key="2">
    <source>
        <dbReference type="ARBA" id="ARBA00022803"/>
    </source>
</evidence>